<evidence type="ECO:0000313" key="1">
    <source>
        <dbReference type="Proteomes" id="UP000515158"/>
    </source>
</evidence>
<proteinExistence type="predicted"/>
<evidence type="ECO:0000313" key="2">
    <source>
        <dbReference type="RefSeq" id="XP_034250153.1"/>
    </source>
</evidence>
<accession>A0A6P8ZXK7</accession>
<dbReference type="InParanoid" id="A0A6P8ZXK7"/>
<organism evidence="2">
    <name type="scientific">Thrips palmi</name>
    <name type="common">Melon thrips</name>
    <dbReference type="NCBI Taxonomy" id="161013"/>
    <lineage>
        <taxon>Eukaryota</taxon>
        <taxon>Metazoa</taxon>
        <taxon>Ecdysozoa</taxon>
        <taxon>Arthropoda</taxon>
        <taxon>Hexapoda</taxon>
        <taxon>Insecta</taxon>
        <taxon>Pterygota</taxon>
        <taxon>Neoptera</taxon>
        <taxon>Paraneoptera</taxon>
        <taxon>Thysanoptera</taxon>
        <taxon>Terebrantia</taxon>
        <taxon>Thripoidea</taxon>
        <taxon>Thripidae</taxon>
        <taxon>Thrips</taxon>
    </lineage>
</organism>
<dbReference type="GeneID" id="117650683"/>
<dbReference type="KEGG" id="tpal:117650683"/>
<dbReference type="Proteomes" id="UP000515158">
    <property type="component" value="Unplaced"/>
</dbReference>
<reference evidence="2" key="1">
    <citation type="submission" date="2025-08" db="UniProtKB">
        <authorList>
            <consortium name="RefSeq"/>
        </authorList>
    </citation>
    <scope>IDENTIFICATION</scope>
    <source>
        <tissue evidence="2">Total insect</tissue>
    </source>
</reference>
<dbReference type="RefSeq" id="XP_034250153.1">
    <property type="nucleotide sequence ID" value="XM_034394262.1"/>
</dbReference>
<dbReference type="GO" id="GO:0005634">
    <property type="term" value="C:nucleus"/>
    <property type="evidence" value="ECO:0007669"/>
    <property type="project" value="UniProtKB-ARBA"/>
</dbReference>
<dbReference type="AlphaFoldDB" id="A0A6P8ZXK7"/>
<protein>
    <submittedName>
        <fullName evidence="2">Uncharacterized protein LOC117650683</fullName>
    </submittedName>
</protein>
<dbReference type="SUPFAM" id="SSF47095">
    <property type="entry name" value="HMG-box"/>
    <property type="match status" value="1"/>
</dbReference>
<keyword evidence="1" id="KW-1185">Reference proteome</keyword>
<dbReference type="InterPro" id="IPR036910">
    <property type="entry name" value="HMG_box_dom_sf"/>
</dbReference>
<name>A0A6P8ZXK7_THRPL</name>
<gene>
    <name evidence="2" type="primary">LOC117650683</name>
</gene>
<sequence>MEETRIARNLLFGTDLRPGNLASTDFWPRGPPLLLLKSFQRMRLKKANLGLTYASLEEAESMLVPLGGLQLLPLPELVGMLRILFLLPLPELGRRNRKQDREECLRENFNVFLDKHRERMAAEFPDYSPQEVEISLRNLWNMKELDEQLRYLCGFNVE</sequence>